<dbReference type="SUPFAM" id="SSF54211">
    <property type="entry name" value="Ribosomal protein S5 domain 2-like"/>
    <property type="match status" value="1"/>
</dbReference>
<evidence type="ECO:0000256" key="4">
    <source>
        <dbReference type="ARBA" id="ARBA00022840"/>
    </source>
</evidence>
<sequence>MARLQIWKGLQGLKATFYTLDGVTHHYLSSDLPYKTSMLPLLPSPHQSKMDYIDIFHMGINVFVEGTVNDPQGKLRILDSWIGKGVELNCTETCVLSGFFIPNSKVSFTVNGEYVWLSYPYKESNVVTCYGMDDSIALQWYENGATIFNSEYQNFLQRTGLCSDDLWPEMPRDCQTFVNAKLFLPDSSVVEQITFMNLMITALANNDSQKKWLSGAQYWKNSRRLSLFEIVENCDVMAVMKQRDLIHLRTIRRLVQETADEQILKNLRLSVKFAGEANFVDDILSTLHQELQILRASTSRLLANVADLLGCMAAGKGGLRSGPASNPQWKNALVQLKAGYQKAAVEQMFSMCKLWIGSHYPEDLVRAARHYERASQIIISRQVETAENNVKIPWRALELHQQVKCGEWVEAHCPARIDLAGGWSDTPPICYEQGGAVLNIAIKINKQKPIGARARFIQDLHISCTLRDWSGGDLSLIWTELKDLRDYDNPVAPGALVKAVLLYCHTVELSSEESLATQLKHRYGGGLQIEVWSKLPQGSGLGGSSLLAGTLVAVLAVLYGHPPPDLSSLIHATLVIEQWLTTGGGWQDQIGGLVGGAKLGISKKGTPVTVSTYEIPLSENFVSLLNEHLLLLYTGKVRLARNLLQTVIRNWYARDKAIIECFSKLQMLGVNAAKAMLDEDIEQLGSYINDYWSLKKIVASGCEPLRVTNLMASLRSDCFGMSLAGAGGGGYFYAFKKCSGSLPEHVDLGKLNCDVAELDEKGLEIWRNGESVPQVAVNSQVMTKDVCDKLQESVMVPL</sequence>
<dbReference type="AlphaFoldDB" id="A0AAN8WBL9"/>
<evidence type="ECO:0000313" key="7">
    <source>
        <dbReference type="Proteomes" id="UP001381693"/>
    </source>
</evidence>
<dbReference type="PANTHER" id="PTHR32463:SF0">
    <property type="entry name" value="L-FUCOSE KINASE"/>
    <property type="match status" value="1"/>
</dbReference>
<dbReference type="EMBL" id="JAXCGZ010023281">
    <property type="protein sequence ID" value="KAK7014451.1"/>
    <property type="molecule type" value="Genomic_DNA"/>
</dbReference>
<evidence type="ECO:0000256" key="2">
    <source>
        <dbReference type="ARBA" id="ARBA00022741"/>
    </source>
</evidence>
<dbReference type="Gene3D" id="3.30.230.120">
    <property type="match status" value="1"/>
</dbReference>
<dbReference type="PANTHER" id="PTHR32463">
    <property type="entry name" value="L-FUCOSE KINASE"/>
    <property type="match status" value="1"/>
</dbReference>
<feature type="domain" description="GHMP kinase N-terminal" evidence="5">
    <location>
        <begin position="516"/>
        <end position="596"/>
    </location>
</feature>
<evidence type="ECO:0000259" key="5">
    <source>
        <dbReference type="Pfam" id="PF00288"/>
    </source>
</evidence>
<dbReference type="PRINTS" id="PR00960">
    <property type="entry name" value="LMBPPROTEIN"/>
</dbReference>
<evidence type="ECO:0000256" key="3">
    <source>
        <dbReference type="ARBA" id="ARBA00022777"/>
    </source>
</evidence>
<keyword evidence="2" id="KW-0547">Nucleotide-binding</keyword>
<name>A0AAN8WBL9_HALRR</name>
<evidence type="ECO:0000256" key="1">
    <source>
        <dbReference type="ARBA" id="ARBA00022679"/>
    </source>
</evidence>
<keyword evidence="4" id="KW-0067">ATP-binding</keyword>
<dbReference type="Proteomes" id="UP001381693">
    <property type="component" value="Unassembled WGS sequence"/>
</dbReference>
<dbReference type="InterPro" id="IPR001174">
    <property type="entry name" value="HddA/FKP"/>
</dbReference>
<dbReference type="Pfam" id="PF00288">
    <property type="entry name" value="GHMP_kinases_N"/>
    <property type="match status" value="1"/>
</dbReference>
<keyword evidence="1" id="KW-0808">Transferase</keyword>
<proteinExistence type="predicted"/>
<dbReference type="SUPFAM" id="SSF55060">
    <property type="entry name" value="GHMP Kinase, C-terminal domain"/>
    <property type="match status" value="1"/>
</dbReference>
<evidence type="ECO:0000313" key="6">
    <source>
        <dbReference type="EMBL" id="KAK7014451.1"/>
    </source>
</evidence>
<organism evidence="6 7">
    <name type="scientific">Halocaridina rubra</name>
    <name type="common">Hawaiian red shrimp</name>
    <dbReference type="NCBI Taxonomy" id="373956"/>
    <lineage>
        <taxon>Eukaryota</taxon>
        <taxon>Metazoa</taxon>
        <taxon>Ecdysozoa</taxon>
        <taxon>Arthropoda</taxon>
        <taxon>Crustacea</taxon>
        <taxon>Multicrustacea</taxon>
        <taxon>Malacostraca</taxon>
        <taxon>Eumalacostraca</taxon>
        <taxon>Eucarida</taxon>
        <taxon>Decapoda</taxon>
        <taxon>Pleocyemata</taxon>
        <taxon>Caridea</taxon>
        <taxon>Atyoidea</taxon>
        <taxon>Atyidae</taxon>
        <taxon>Halocaridina</taxon>
    </lineage>
</organism>
<dbReference type="GO" id="GO:0005524">
    <property type="term" value="F:ATP binding"/>
    <property type="evidence" value="ECO:0007669"/>
    <property type="project" value="UniProtKB-KW"/>
</dbReference>
<comment type="caution">
    <text evidence="6">The sequence shown here is derived from an EMBL/GenBank/DDBJ whole genome shotgun (WGS) entry which is preliminary data.</text>
</comment>
<dbReference type="InterPro" id="IPR052203">
    <property type="entry name" value="GHMP_Kinase-Related"/>
</dbReference>
<reference evidence="6 7" key="1">
    <citation type="submission" date="2023-11" db="EMBL/GenBank/DDBJ databases">
        <title>Halocaridina rubra genome assembly.</title>
        <authorList>
            <person name="Smith C."/>
        </authorList>
    </citation>
    <scope>NUCLEOTIDE SEQUENCE [LARGE SCALE GENOMIC DNA]</scope>
    <source>
        <strain evidence="6">EP-1</strain>
        <tissue evidence="6">Whole</tissue>
    </source>
</reference>
<accession>A0AAN8WBL9</accession>
<dbReference type="InterPro" id="IPR036554">
    <property type="entry name" value="GHMP_kinase_C_sf"/>
</dbReference>
<keyword evidence="7" id="KW-1185">Reference proteome</keyword>
<protein>
    <recommendedName>
        <fullName evidence="5">GHMP kinase N-terminal domain-containing protein</fullName>
    </recommendedName>
</protein>
<dbReference type="GO" id="GO:0050201">
    <property type="term" value="F:fucokinase activity"/>
    <property type="evidence" value="ECO:0007669"/>
    <property type="project" value="TreeGrafter"/>
</dbReference>
<dbReference type="GO" id="GO:0042352">
    <property type="term" value="P:GDP-L-fucose salvage"/>
    <property type="evidence" value="ECO:0007669"/>
    <property type="project" value="TreeGrafter"/>
</dbReference>
<dbReference type="InterPro" id="IPR006204">
    <property type="entry name" value="GHMP_kinase_N_dom"/>
</dbReference>
<dbReference type="InterPro" id="IPR020568">
    <property type="entry name" value="Ribosomal_Su5_D2-typ_SF"/>
</dbReference>
<keyword evidence="3" id="KW-0418">Kinase</keyword>
<gene>
    <name evidence="6" type="ORF">SK128_013753</name>
</gene>